<accession>A0ABR0E9D6</accession>
<protein>
    <submittedName>
        <fullName evidence="3">Uncharacterized protein</fullName>
    </submittedName>
</protein>
<sequence length="186" mass="20524">MNVFDLLAMFMALAVFQTGVAAQGNRSPASLETKLTRQLHIEVSNTTGLTIFNVTNTSIIFYTTPDQTFNINEPTFMLDINDDTDHLLNKTINPAKVKSIGIMPGLKNCIFLTSVEEGHDGKDGTREVRFLAAGAYDGFTWKEDADTTFYCGSNVTAPSAAANSDEGRQHTKKFEGPRRRTMRFAS</sequence>
<name>A0ABR0E9D6_ZASCE</name>
<dbReference type="EMBL" id="JAXOVC010000008">
    <property type="protein sequence ID" value="KAK4498000.1"/>
    <property type="molecule type" value="Genomic_DNA"/>
</dbReference>
<dbReference type="Proteomes" id="UP001305779">
    <property type="component" value="Unassembled WGS sequence"/>
</dbReference>
<keyword evidence="2" id="KW-0732">Signal</keyword>
<feature type="compositionally biased region" description="Basic and acidic residues" evidence="1">
    <location>
        <begin position="165"/>
        <end position="178"/>
    </location>
</feature>
<evidence type="ECO:0000313" key="3">
    <source>
        <dbReference type="EMBL" id="KAK4498000.1"/>
    </source>
</evidence>
<feature type="signal peptide" evidence="2">
    <location>
        <begin position="1"/>
        <end position="21"/>
    </location>
</feature>
<comment type="caution">
    <text evidence="3">The sequence shown here is derived from an EMBL/GenBank/DDBJ whole genome shotgun (WGS) entry which is preliminary data.</text>
</comment>
<evidence type="ECO:0000256" key="1">
    <source>
        <dbReference type="SAM" id="MobiDB-lite"/>
    </source>
</evidence>
<feature type="chain" id="PRO_5046970610" evidence="2">
    <location>
        <begin position="22"/>
        <end position="186"/>
    </location>
</feature>
<evidence type="ECO:0000256" key="2">
    <source>
        <dbReference type="SAM" id="SignalP"/>
    </source>
</evidence>
<keyword evidence="4" id="KW-1185">Reference proteome</keyword>
<feature type="region of interest" description="Disordered" evidence="1">
    <location>
        <begin position="159"/>
        <end position="186"/>
    </location>
</feature>
<organism evidence="3 4">
    <name type="scientific">Zasmidium cellare</name>
    <name type="common">Wine cellar mold</name>
    <name type="synonym">Racodium cellare</name>
    <dbReference type="NCBI Taxonomy" id="395010"/>
    <lineage>
        <taxon>Eukaryota</taxon>
        <taxon>Fungi</taxon>
        <taxon>Dikarya</taxon>
        <taxon>Ascomycota</taxon>
        <taxon>Pezizomycotina</taxon>
        <taxon>Dothideomycetes</taxon>
        <taxon>Dothideomycetidae</taxon>
        <taxon>Mycosphaerellales</taxon>
        <taxon>Mycosphaerellaceae</taxon>
        <taxon>Zasmidium</taxon>
    </lineage>
</organism>
<reference evidence="3 4" key="1">
    <citation type="journal article" date="2023" name="G3 (Bethesda)">
        <title>A chromosome-level genome assembly of Zasmidium syzygii isolated from banana leaves.</title>
        <authorList>
            <person name="van Westerhoven A.C."/>
            <person name="Mehrabi R."/>
            <person name="Talebi R."/>
            <person name="Steentjes M.B.F."/>
            <person name="Corcolon B."/>
            <person name="Chong P.A."/>
            <person name="Kema G.H.J."/>
            <person name="Seidl M.F."/>
        </authorList>
    </citation>
    <scope>NUCLEOTIDE SEQUENCE [LARGE SCALE GENOMIC DNA]</scope>
    <source>
        <strain evidence="3 4">P124</strain>
    </source>
</reference>
<proteinExistence type="predicted"/>
<gene>
    <name evidence="3" type="ORF">PRZ48_010656</name>
</gene>
<evidence type="ECO:0000313" key="4">
    <source>
        <dbReference type="Proteomes" id="UP001305779"/>
    </source>
</evidence>